<accession>A0A1G2KWC9</accession>
<dbReference type="SUPFAM" id="SSF50494">
    <property type="entry name" value="Trypsin-like serine proteases"/>
    <property type="match status" value="1"/>
</dbReference>
<dbReference type="InterPro" id="IPR009003">
    <property type="entry name" value="Peptidase_S1_PA"/>
</dbReference>
<dbReference type="Pfam" id="PF13365">
    <property type="entry name" value="Trypsin_2"/>
    <property type="match status" value="1"/>
</dbReference>
<feature type="chain" id="PRO_5009583478" description="PDZ domain-containing protein" evidence="3">
    <location>
        <begin position="24"/>
        <end position="337"/>
    </location>
</feature>
<dbReference type="Proteomes" id="UP000177811">
    <property type="component" value="Unassembled WGS sequence"/>
</dbReference>
<dbReference type="SUPFAM" id="SSF50156">
    <property type="entry name" value="PDZ domain-like"/>
    <property type="match status" value="1"/>
</dbReference>
<dbReference type="PANTHER" id="PTHR43343">
    <property type="entry name" value="PEPTIDASE S12"/>
    <property type="match status" value="1"/>
</dbReference>
<evidence type="ECO:0000313" key="5">
    <source>
        <dbReference type="EMBL" id="OHA03484.1"/>
    </source>
</evidence>
<feature type="signal peptide" evidence="3">
    <location>
        <begin position="1"/>
        <end position="23"/>
    </location>
</feature>
<gene>
    <name evidence="5" type="ORF">A3C16_00065</name>
</gene>
<evidence type="ECO:0000256" key="1">
    <source>
        <dbReference type="ARBA" id="ARBA00022670"/>
    </source>
</evidence>
<dbReference type="PANTHER" id="PTHR43343:SF3">
    <property type="entry name" value="PROTEASE DO-LIKE 8, CHLOROPLASTIC"/>
    <property type="match status" value="1"/>
</dbReference>
<dbReference type="InterPro" id="IPR041489">
    <property type="entry name" value="PDZ_6"/>
</dbReference>
<proteinExistence type="predicted"/>
<dbReference type="PRINTS" id="PR00834">
    <property type="entry name" value="PROTEASES2C"/>
</dbReference>
<protein>
    <recommendedName>
        <fullName evidence="4">PDZ domain-containing protein</fullName>
    </recommendedName>
</protein>
<feature type="domain" description="PDZ" evidence="4">
    <location>
        <begin position="262"/>
        <end position="320"/>
    </location>
</feature>
<dbReference type="SMART" id="SM00228">
    <property type="entry name" value="PDZ"/>
    <property type="match status" value="1"/>
</dbReference>
<dbReference type="GO" id="GO:0006508">
    <property type="term" value="P:proteolysis"/>
    <property type="evidence" value="ECO:0007669"/>
    <property type="project" value="UniProtKB-KW"/>
</dbReference>
<dbReference type="AlphaFoldDB" id="A0A1G2KWC9"/>
<evidence type="ECO:0000256" key="2">
    <source>
        <dbReference type="ARBA" id="ARBA00022801"/>
    </source>
</evidence>
<name>A0A1G2KWC9_9BACT</name>
<organism evidence="5 6">
    <name type="scientific">Candidatus Sungbacteria bacterium RIFCSPHIGHO2_02_FULL_51_29</name>
    <dbReference type="NCBI Taxonomy" id="1802273"/>
    <lineage>
        <taxon>Bacteria</taxon>
        <taxon>Candidatus Sungiibacteriota</taxon>
    </lineage>
</organism>
<keyword evidence="2" id="KW-0378">Hydrolase</keyword>
<evidence type="ECO:0000313" key="6">
    <source>
        <dbReference type="Proteomes" id="UP000177811"/>
    </source>
</evidence>
<evidence type="ECO:0000256" key="3">
    <source>
        <dbReference type="SAM" id="SignalP"/>
    </source>
</evidence>
<comment type="caution">
    <text evidence="5">The sequence shown here is derived from an EMBL/GenBank/DDBJ whole genome shotgun (WGS) entry which is preliminary data.</text>
</comment>
<sequence length="337" mass="35841">MKSARIVVFALTLGCAFPLAALAAWNTAFTDLYARSKDSVTSIRIVTHKVSEKNEPMSARGSGFVWTSDGYVATAAHLATDIKDIEITIGKRTYPARLIGADPQTDIALMKIDGISGLKPLPMGNSDTVEYGEYVAAIGDPFGLVMSITHGTVSGKKRALNDPLDEYIQTDAAINPGNSGGPLINLAGAVIGINVLVVAEGNNTGFAVPINLVKAILPILKQKGKVERVTLGSEFLDIAQLTDKDVARLNLSPTLLSTDETGVLIGAVRSGSPAEKAGLTTGDILLSWNGRNITNPLAFTRTLRLLPAGTAVSFSVRRQDKVFQTRAIMEPLRDQKK</sequence>
<keyword evidence="3" id="KW-0732">Signal</keyword>
<dbReference type="GO" id="GO:0004252">
    <property type="term" value="F:serine-type endopeptidase activity"/>
    <property type="evidence" value="ECO:0007669"/>
    <property type="project" value="InterPro"/>
</dbReference>
<reference evidence="5 6" key="1">
    <citation type="journal article" date="2016" name="Nat. Commun.">
        <title>Thousands of microbial genomes shed light on interconnected biogeochemical processes in an aquifer system.</title>
        <authorList>
            <person name="Anantharaman K."/>
            <person name="Brown C.T."/>
            <person name="Hug L.A."/>
            <person name="Sharon I."/>
            <person name="Castelle C.J."/>
            <person name="Probst A.J."/>
            <person name="Thomas B.C."/>
            <person name="Singh A."/>
            <person name="Wilkins M.J."/>
            <person name="Karaoz U."/>
            <person name="Brodie E.L."/>
            <person name="Williams K.H."/>
            <person name="Hubbard S.S."/>
            <person name="Banfield J.F."/>
        </authorList>
    </citation>
    <scope>NUCLEOTIDE SEQUENCE [LARGE SCALE GENOMIC DNA]</scope>
</reference>
<dbReference type="InterPro" id="IPR036034">
    <property type="entry name" value="PDZ_sf"/>
</dbReference>
<dbReference type="InterPro" id="IPR001478">
    <property type="entry name" value="PDZ"/>
</dbReference>
<dbReference type="InterPro" id="IPR051201">
    <property type="entry name" value="Chloro_Bact_Ser_Proteases"/>
</dbReference>
<dbReference type="Gene3D" id="2.40.10.120">
    <property type="match status" value="1"/>
</dbReference>
<dbReference type="PROSITE" id="PS50106">
    <property type="entry name" value="PDZ"/>
    <property type="match status" value="1"/>
</dbReference>
<dbReference type="Gene3D" id="2.30.42.10">
    <property type="match status" value="1"/>
</dbReference>
<keyword evidence="1" id="KW-0645">Protease</keyword>
<evidence type="ECO:0000259" key="4">
    <source>
        <dbReference type="PROSITE" id="PS50106"/>
    </source>
</evidence>
<dbReference type="Pfam" id="PF17820">
    <property type="entry name" value="PDZ_6"/>
    <property type="match status" value="1"/>
</dbReference>
<dbReference type="InterPro" id="IPR001940">
    <property type="entry name" value="Peptidase_S1C"/>
</dbReference>
<dbReference type="EMBL" id="MHQL01000014">
    <property type="protein sequence ID" value="OHA03484.1"/>
    <property type="molecule type" value="Genomic_DNA"/>
</dbReference>